<proteinExistence type="predicted"/>
<sequence length="84" mass="9867">MPVTVEELVRDVLETHRGDWLTLSRINDVIHRVRQKPPHPDVIYKACLNVAAATSVQKRLTESIRAWQDDERPQWIVELRLGWD</sequence>
<gene>
    <name evidence="1" type="ORF">MM415B03931_0006</name>
</gene>
<evidence type="ECO:0000313" key="1">
    <source>
        <dbReference type="EMBL" id="QJA94218.1"/>
    </source>
</evidence>
<name>A0A6M3LMP4_9ZZZZ</name>
<dbReference type="EMBL" id="MT143213">
    <property type="protein sequence ID" value="QJA94218.1"/>
    <property type="molecule type" value="Genomic_DNA"/>
</dbReference>
<accession>A0A6M3LMP4</accession>
<reference evidence="1" key="1">
    <citation type="submission" date="2020-03" db="EMBL/GenBank/DDBJ databases">
        <title>The deep terrestrial virosphere.</title>
        <authorList>
            <person name="Holmfeldt K."/>
            <person name="Nilsson E."/>
            <person name="Simone D."/>
            <person name="Lopez-Fernandez M."/>
            <person name="Wu X."/>
            <person name="de Brujin I."/>
            <person name="Lundin D."/>
            <person name="Andersson A."/>
            <person name="Bertilsson S."/>
            <person name="Dopson M."/>
        </authorList>
    </citation>
    <scope>NUCLEOTIDE SEQUENCE</scope>
    <source>
        <strain evidence="1">MM415B03931</strain>
    </source>
</reference>
<organism evidence="1">
    <name type="scientific">viral metagenome</name>
    <dbReference type="NCBI Taxonomy" id="1070528"/>
    <lineage>
        <taxon>unclassified sequences</taxon>
        <taxon>metagenomes</taxon>
        <taxon>organismal metagenomes</taxon>
    </lineage>
</organism>
<dbReference type="AlphaFoldDB" id="A0A6M3LMP4"/>
<protein>
    <submittedName>
        <fullName evidence="1">Uncharacterized protein</fullName>
    </submittedName>
</protein>